<dbReference type="AlphaFoldDB" id="A0A8X6N1C4"/>
<proteinExistence type="predicted"/>
<dbReference type="Proteomes" id="UP000887013">
    <property type="component" value="Unassembled WGS sequence"/>
</dbReference>
<dbReference type="EMBL" id="BMAW01053013">
    <property type="protein sequence ID" value="GFS88799.1"/>
    <property type="molecule type" value="Genomic_DNA"/>
</dbReference>
<evidence type="ECO:0000313" key="2">
    <source>
        <dbReference type="Proteomes" id="UP000887013"/>
    </source>
</evidence>
<evidence type="ECO:0000313" key="1">
    <source>
        <dbReference type="EMBL" id="GFS88799.1"/>
    </source>
</evidence>
<gene>
    <name evidence="1" type="ORF">NPIL_24231</name>
</gene>
<protein>
    <submittedName>
        <fullName evidence="1">Uncharacterized protein</fullName>
    </submittedName>
</protein>
<reference evidence="1" key="1">
    <citation type="submission" date="2020-08" db="EMBL/GenBank/DDBJ databases">
        <title>Multicomponent nature underlies the extraordinary mechanical properties of spider dragline silk.</title>
        <authorList>
            <person name="Kono N."/>
            <person name="Nakamura H."/>
            <person name="Mori M."/>
            <person name="Yoshida Y."/>
            <person name="Ohtoshi R."/>
            <person name="Malay A.D."/>
            <person name="Moran D.A.P."/>
            <person name="Tomita M."/>
            <person name="Numata K."/>
            <person name="Arakawa K."/>
        </authorList>
    </citation>
    <scope>NUCLEOTIDE SEQUENCE</scope>
</reference>
<dbReference type="OrthoDB" id="10007683at2759"/>
<sequence length="113" mass="13303">MLGQCACVCDRYGDYVDEYHGHVVTGDLNLVNDEKLRNIMKRGTDYRLSPTGSNYIAKNEIFNDLDDFIIKIAIKYYMPYEAFKEFKDRVCNDLKMLIIDLKMEQNYKILDLL</sequence>
<accession>A0A8X6N1C4</accession>
<keyword evidence="2" id="KW-1185">Reference proteome</keyword>
<name>A0A8X6N1C4_NEPPI</name>
<comment type="caution">
    <text evidence="1">The sequence shown here is derived from an EMBL/GenBank/DDBJ whole genome shotgun (WGS) entry which is preliminary data.</text>
</comment>
<organism evidence="1 2">
    <name type="scientific">Nephila pilipes</name>
    <name type="common">Giant wood spider</name>
    <name type="synonym">Nephila maculata</name>
    <dbReference type="NCBI Taxonomy" id="299642"/>
    <lineage>
        <taxon>Eukaryota</taxon>
        <taxon>Metazoa</taxon>
        <taxon>Ecdysozoa</taxon>
        <taxon>Arthropoda</taxon>
        <taxon>Chelicerata</taxon>
        <taxon>Arachnida</taxon>
        <taxon>Araneae</taxon>
        <taxon>Araneomorphae</taxon>
        <taxon>Entelegynae</taxon>
        <taxon>Araneoidea</taxon>
        <taxon>Nephilidae</taxon>
        <taxon>Nephila</taxon>
    </lineage>
</organism>